<evidence type="ECO:0000256" key="7">
    <source>
        <dbReference type="ARBA" id="ARBA00022741"/>
    </source>
</evidence>
<sequence>MRRGLTERLARPGMRFHRLKPLSWVAVGIMAVVVLAALLAPWIAPHSPYFQEAAGGGPSAEHWMGLDSANRDILSRLLYGARWSLLIGLGATGLALVAGAIIGSVAATSRRAVDETVMRLLDVIMAFPGIALAAVLVAVFGGSIPVLVMAMAFLYMPSVARVVRANVLAQYGEDYVAAERIIGARTPHILIRHVAINCAAPVLVFCTVMVADAIVFEASLSFIGAGVRPPNPSWGSVIADGKNLVLLGGWWATVFPGLLILITVLALNILSEGISDAWAAPAATKAIVRKDDAFEQARPGSGEIVELPGLAEAARRLAERARPLPQGPPILAVERLRIGFGDGVDIVDGIGFEVRPGEVLGLVGESGCGKSLTALTIMGLQPRDARVSGHVRFDQKELLALPRRARRRLLGHEMAMIYQDALSSLNPAMTIKAQLKQVTRRGGRRSPAELLELVGLDARRTLPSYPHELSGGQRQRVLIAMALSREPKLIVADEPTTALDVTVQAQVIELLLRLREELGFALILVSHDLALVADVTDRVVVMYGGQIVEAGATATLVGAPAHHYARGLLGSVLSLESGAERLTQIRGVVPSPADFPAGCRFADRCPMATDVCRTETPVLEGDATHVVACHHPAVTLVRSEQRA</sequence>
<feature type="domain" description="ABC transmembrane type-1" evidence="13">
    <location>
        <begin position="81"/>
        <end position="271"/>
    </location>
</feature>
<reference evidence="14 15" key="1">
    <citation type="submission" date="2019-01" db="EMBL/GenBank/DDBJ databases">
        <title>Sequencing the genomes of 1000 actinobacteria strains.</title>
        <authorList>
            <person name="Klenk H.-P."/>
        </authorList>
    </citation>
    <scope>NUCLEOTIDE SEQUENCE [LARGE SCALE GENOMIC DNA]</scope>
    <source>
        <strain evidence="14 15">DSM 43925</strain>
    </source>
</reference>
<comment type="caution">
    <text evidence="14">The sequence shown here is derived from an EMBL/GenBank/DDBJ whole genome shotgun (WGS) entry which is preliminary data.</text>
</comment>
<dbReference type="InterPro" id="IPR013563">
    <property type="entry name" value="Oligopep_ABC_C"/>
</dbReference>
<evidence type="ECO:0000313" key="15">
    <source>
        <dbReference type="Proteomes" id="UP000284824"/>
    </source>
</evidence>
<dbReference type="Pfam" id="PF00528">
    <property type="entry name" value="BPD_transp_1"/>
    <property type="match status" value="1"/>
</dbReference>
<dbReference type="SUPFAM" id="SSF52540">
    <property type="entry name" value="P-loop containing nucleoside triphosphate hydrolases"/>
    <property type="match status" value="1"/>
</dbReference>
<dbReference type="PROSITE" id="PS50893">
    <property type="entry name" value="ABC_TRANSPORTER_2"/>
    <property type="match status" value="1"/>
</dbReference>
<dbReference type="PANTHER" id="PTHR43297:SF2">
    <property type="entry name" value="DIPEPTIDE TRANSPORT ATP-BINDING PROTEIN DPPD"/>
    <property type="match status" value="1"/>
</dbReference>
<dbReference type="GO" id="GO:0015833">
    <property type="term" value="P:peptide transport"/>
    <property type="evidence" value="ECO:0007669"/>
    <property type="project" value="InterPro"/>
</dbReference>
<dbReference type="InterPro" id="IPR035906">
    <property type="entry name" value="MetI-like_sf"/>
</dbReference>
<dbReference type="InterPro" id="IPR027417">
    <property type="entry name" value="P-loop_NTPase"/>
</dbReference>
<evidence type="ECO:0000256" key="9">
    <source>
        <dbReference type="ARBA" id="ARBA00022989"/>
    </source>
</evidence>
<dbReference type="GO" id="GO:0016887">
    <property type="term" value="F:ATP hydrolysis activity"/>
    <property type="evidence" value="ECO:0007669"/>
    <property type="project" value="InterPro"/>
</dbReference>
<dbReference type="InterPro" id="IPR003593">
    <property type="entry name" value="AAA+_ATPase"/>
</dbReference>
<dbReference type="PROSITE" id="PS00211">
    <property type="entry name" value="ABC_TRANSPORTER_1"/>
    <property type="match status" value="1"/>
</dbReference>
<evidence type="ECO:0000313" key="14">
    <source>
        <dbReference type="EMBL" id="RVX44125.1"/>
    </source>
</evidence>
<evidence type="ECO:0000256" key="4">
    <source>
        <dbReference type="ARBA" id="ARBA00022448"/>
    </source>
</evidence>
<dbReference type="InterPro" id="IPR025966">
    <property type="entry name" value="OppC_N"/>
</dbReference>
<dbReference type="EMBL" id="SAUN01000001">
    <property type="protein sequence ID" value="RVX44125.1"/>
    <property type="molecule type" value="Genomic_DNA"/>
</dbReference>
<evidence type="ECO:0000256" key="8">
    <source>
        <dbReference type="ARBA" id="ARBA00022840"/>
    </source>
</evidence>
<keyword evidence="9 11" id="KW-1133">Transmembrane helix</keyword>
<feature type="transmembrane region" description="Helical" evidence="11">
    <location>
        <begin position="120"/>
        <end position="140"/>
    </location>
</feature>
<dbReference type="GO" id="GO:0005524">
    <property type="term" value="F:ATP binding"/>
    <property type="evidence" value="ECO:0007669"/>
    <property type="project" value="UniProtKB-KW"/>
</dbReference>
<proteinExistence type="inferred from homology"/>
<dbReference type="Pfam" id="PF12911">
    <property type="entry name" value="OppC_N"/>
    <property type="match status" value="1"/>
</dbReference>
<evidence type="ECO:0000256" key="2">
    <source>
        <dbReference type="ARBA" id="ARBA00004202"/>
    </source>
</evidence>
<dbReference type="PROSITE" id="PS50928">
    <property type="entry name" value="ABC_TM1"/>
    <property type="match status" value="1"/>
</dbReference>
<dbReference type="Proteomes" id="UP000284824">
    <property type="component" value="Unassembled WGS sequence"/>
</dbReference>
<organism evidence="14 15">
    <name type="scientific">Nonomuraea polychroma</name>
    <dbReference type="NCBI Taxonomy" id="46176"/>
    <lineage>
        <taxon>Bacteria</taxon>
        <taxon>Bacillati</taxon>
        <taxon>Actinomycetota</taxon>
        <taxon>Actinomycetes</taxon>
        <taxon>Streptosporangiales</taxon>
        <taxon>Streptosporangiaceae</taxon>
        <taxon>Nonomuraea</taxon>
    </lineage>
</organism>
<dbReference type="PANTHER" id="PTHR43297">
    <property type="entry name" value="OLIGOPEPTIDE TRANSPORT ATP-BINDING PROTEIN APPD"/>
    <property type="match status" value="1"/>
</dbReference>
<comment type="similarity">
    <text evidence="3">Belongs to the ABC transporter superfamily.</text>
</comment>
<dbReference type="Pfam" id="PF00005">
    <property type="entry name" value="ABC_tran"/>
    <property type="match status" value="1"/>
</dbReference>
<feature type="transmembrane region" description="Helical" evidence="11">
    <location>
        <begin position="146"/>
        <end position="163"/>
    </location>
</feature>
<dbReference type="Gene3D" id="1.10.3720.10">
    <property type="entry name" value="MetI-like"/>
    <property type="match status" value="1"/>
</dbReference>
<dbReference type="SUPFAM" id="SSF161098">
    <property type="entry name" value="MetI-like"/>
    <property type="match status" value="1"/>
</dbReference>
<feature type="transmembrane region" description="Helical" evidence="11">
    <location>
        <begin position="250"/>
        <end position="270"/>
    </location>
</feature>
<evidence type="ECO:0000256" key="10">
    <source>
        <dbReference type="ARBA" id="ARBA00023136"/>
    </source>
</evidence>
<dbReference type="InterPro" id="IPR000515">
    <property type="entry name" value="MetI-like"/>
</dbReference>
<keyword evidence="6 11" id="KW-0812">Transmembrane</keyword>
<dbReference type="AlphaFoldDB" id="A0A438MF19"/>
<dbReference type="Pfam" id="PF08352">
    <property type="entry name" value="oligo_HPY"/>
    <property type="match status" value="1"/>
</dbReference>
<dbReference type="InterPro" id="IPR017871">
    <property type="entry name" value="ABC_transporter-like_CS"/>
</dbReference>
<accession>A0A438MF19</accession>
<keyword evidence="8" id="KW-0067">ATP-binding</keyword>
<evidence type="ECO:0000256" key="6">
    <source>
        <dbReference type="ARBA" id="ARBA00022692"/>
    </source>
</evidence>
<evidence type="ECO:0000259" key="12">
    <source>
        <dbReference type="PROSITE" id="PS50893"/>
    </source>
</evidence>
<name>A0A438MF19_9ACTN</name>
<keyword evidence="10 11" id="KW-0472">Membrane</keyword>
<gene>
    <name evidence="14" type="ORF">EDD27_6848</name>
</gene>
<dbReference type="GO" id="GO:0055085">
    <property type="term" value="P:transmembrane transport"/>
    <property type="evidence" value="ECO:0007669"/>
    <property type="project" value="InterPro"/>
</dbReference>
<feature type="transmembrane region" description="Helical" evidence="11">
    <location>
        <begin position="83"/>
        <end position="108"/>
    </location>
</feature>
<keyword evidence="5" id="KW-1003">Cell membrane</keyword>
<dbReference type="CDD" id="cd03257">
    <property type="entry name" value="ABC_NikE_OppD_transporters"/>
    <property type="match status" value="1"/>
</dbReference>
<keyword evidence="4 11" id="KW-0813">Transport</keyword>
<dbReference type="NCBIfam" id="TIGR01727">
    <property type="entry name" value="oligo_HPY"/>
    <property type="match status" value="1"/>
</dbReference>
<dbReference type="SMART" id="SM00382">
    <property type="entry name" value="AAA"/>
    <property type="match status" value="1"/>
</dbReference>
<comment type="subcellular location">
    <subcellularLocation>
        <location evidence="11">Cell membrane</location>
        <topology evidence="11">Multi-pass membrane protein</topology>
    </subcellularLocation>
    <subcellularLocation>
        <location evidence="2">Cell membrane</location>
        <topology evidence="2">Peripheral membrane protein</topology>
    </subcellularLocation>
    <subcellularLocation>
        <location evidence="1">Membrane</location>
        <topology evidence="1">Multi-pass membrane protein</topology>
    </subcellularLocation>
</comment>
<evidence type="ECO:0000259" key="13">
    <source>
        <dbReference type="PROSITE" id="PS50928"/>
    </source>
</evidence>
<keyword evidence="15" id="KW-1185">Reference proteome</keyword>
<dbReference type="RefSeq" id="WP_127935951.1">
    <property type="nucleotide sequence ID" value="NZ_SAUN01000001.1"/>
</dbReference>
<feature type="transmembrane region" description="Helical" evidence="11">
    <location>
        <begin position="194"/>
        <end position="216"/>
    </location>
</feature>
<dbReference type="InterPro" id="IPR003439">
    <property type="entry name" value="ABC_transporter-like_ATP-bd"/>
</dbReference>
<evidence type="ECO:0000256" key="1">
    <source>
        <dbReference type="ARBA" id="ARBA00004141"/>
    </source>
</evidence>
<protein>
    <submittedName>
        <fullName evidence="14">Peptide/nickel transport system permease protein</fullName>
    </submittedName>
</protein>
<comment type="similarity">
    <text evidence="11">Belongs to the binding-protein-dependent transport system permease family.</text>
</comment>
<evidence type="ECO:0000256" key="3">
    <source>
        <dbReference type="ARBA" id="ARBA00005417"/>
    </source>
</evidence>
<dbReference type="CDD" id="cd06261">
    <property type="entry name" value="TM_PBP2"/>
    <property type="match status" value="1"/>
</dbReference>
<feature type="transmembrane region" description="Helical" evidence="11">
    <location>
        <begin position="21"/>
        <end position="44"/>
    </location>
</feature>
<keyword evidence="7" id="KW-0547">Nucleotide-binding</keyword>
<evidence type="ECO:0000256" key="11">
    <source>
        <dbReference type="RuleBase" id="RU363032"/>
    </source>
</evidence>
<dbReference type="GO" id="GO:0005886">
    <property type="term" value="C:plasma membrane"/>
    <property type="evidence" value="ECO:0007669"/>
    <property type="project" value="UniProtKB-SubCell"/>
</dbReference>
<dbReference type="OrthoDB" id="9809030at2"/>
<evidence type="ECO:0000256" key="5">
    <source>
        <dbReference type="ARBA" id="ARBA00022475"/>
    </source>
</evidence>
<feature type="domain" description="ABC transporter" evidence="12">
    <location>
        <begin position="331"/>
        <end position="569"/>
    </location>
</feature>
<dbReference type="InterPro" id="IPR050388">
    <property type="entry name" value="ABC_Ni/Peptide_Import"/>
</dbReference>
<dbReference type="FunFam" id="3.40.50.300:FF:000016">
    <property type="entry name" value="Oligopeptide ABC transporter ATP-binding component"/>
    <property type="match status" value="1"/>
</dbReference>
<dbReference type="Gene3D" id="3.40.50.300">
    <property type="entry name" value="P-loop containing nucleotide triphosphate hydrolases"/>
    <property type="match status" value="1"/>
</dbReference>